<feature type="compositionally biased region" description="Low complexity" evidence="1">
    <location>
        <begin position="1"/>
        <end position="14"/>
    </location>
</feature>
<reference evidence="3" key="1">
    <citation type="submission" date="2020-02" db="EMBL/GenBank/DDBJ databases">
        <authorList>
            <person name="Meier V. D."/>
        </authorList>
    </citation>
    <scope>NUCLEOTIDE SEQUENCE</scope>
    <source>
        <strain evidence="3">AVDCRST_MAG26</strain>
    </source>
</reference>
<dbReference type="InterPro" id="IPR036388">
    <property type="entry name" value="WH-like_DNA-bd_sf"/>
</dbReference>
<evidence type="ECO:0000256" key="1">
    <source>
        <dbReference type="SAM" id="MobiDB-lite"/>
    </source>
</evidence>
<sequence>MVKRTTAARAPTHTTHLDLHHSETDTTQAGSGQAPELDRLIHERMRLGIVGALAVNEALSFNDLKELLRTTDGNLSVHARKLEEAEYITCTKFFEGRVPKTEYQLTEIGRRALERYIDHMEALIQAMRKR</sequence>
<evidence type="ECO:0000313" key="3">
    <source>
        <dbReference type="EMBL" id="CAA9291430.1"/>
    </source>
</evidence>
<name>A0A6J4JZA6_9CHLR</name>
<feature type="compositionally biased region" description="Basic and acidic residues" evidence="1">
    <location>
        <begin position="15"/>
        <end position="24"/>
    </location>
</feature>
<dbReference type="SUPFAM" id="SSF46785">
    <property type="entry name" value="Winged helix' DNA-binding domain"/>
    <property type="match status" value="1"/>
</dbReference>
<feature type="region of interest" description="Disordered" evidence="1">
    <location>
        <begin position="1"/>
        <end position="33"/>
    </location>
</feature>
<dbReference type="InterPro" id="IPR036390">
    <property type="entry name" value="WH_DNA-bd_sf"/>
</dbReference>
<organism evidence="3">
    <name type="scientific">uncultured Chloroflexia bacterium</name>
    <dbReference type="NCBI Taxonomy" id="1672391"/>
    <lineage>
        <taxon>Bacteria</taxon>
        <taxon>Bacillati</taxon>
        <taxon>Chloroflexota</taxon>
        <taxon>Chloroflexia</taxon>
        <taxon>environmental samples</taxon>
    </lineage>
</organism>
<evidence type="ECO:0000259" key="2">
    <source>
        <dbReference type="Pfam" id="PF13601"/>
    </source>
</evidence>
<feature type="domain" description="Winged helix DNA-binding" evidence="2">
    <location>
        <begin position="46"/>
        <end position="124"/>
    </location>
</feature>
<accession>A0A6J4JZA6</accession>
<dbReference type="Gene3D" id="1.10.10.10">
    <property type="entry name" value="Winged helix-like DNA-binding domain superfamily/Winged helix DNA-binding domain"/>
    <property type="match status" value="1"/>
</dbReference>
<dbReference type="InterPro" id="IPR027395">
    <property type="entry name" value="WH_DNA-bd_dom"/>
</dbReference>
<dbReference type="Pfam" id="PF13601">
    <property type="entry name" value="HTH_34"/>
    <property type="match status" value="1"/>
</dbReference>
<dbReference type="PANTHER" id="PTHR37318">
    <property type="entry name" value="BSL7504 PROTEIN"/>
    <property type="match status" value="1"/>
</dbReference>
<gene>
    <name evidence="3" type="ORF">AVDCRST_MAG26-4120</name>
</gene>
<proteinExistence type="predicted"/>
<protein>
    <submittedName>
        <fullName evidence="3">Bsl7504 protein</fullName>
    </submittedName>
</protein>
<dbReference type="PANTHER" id="PTHR37318:SF1">
    <property type="entry name" value="BSL7504 PROTEIN"/>
    <property type="match status" value="1"/>
</dbReference>
<dbReference type="AlphaFoldDB" id="A0A6J4JZA6"/>
<dbReference type="EMBL" id="CADCTK010000965">
    <property type="protein sequence ID" value="CAA9291430.1"/>
    <property type="molecule type" value="Genomic_DNA"/>
</dbReference>